<organism evidence="2 3">
    <name type="scientific">Caballeronia sordidicola</name>
    <name type="common">Burkholderia sordidicola</name>
    <dbReference type="NCBI Taxonomy" id="196367"/>
    <lineage>
        <taxon>Bacteria</taxon>
        <taxon>Pseudomonadati</taxon>
        <taxon>Pseudomonadota</taxon>
        <taxon>Betaproteobacteria</taxon>
        <taxon>Burkholderiales</taxon>
        <taxon>Burkholderiaceae</taxon>
        <taxon>Caballeronia</taxon>
    </lineage>
</organism>
<feature type="transmembrane region" description="Helical" evidence="1">
    <location>
        <begin position="6"/>
        <end position="24"/>
    </location>
</feature>
<gene>
    <name evidence="2" type="ORF">PAMC26510_23795</name>
</gene>
<dbReference type="AlphaFoldDB" id="A0A242MIM3"/>
<protein>
    <submittedName>
        <fullName evidence="2">Uncharacterized protein</fullName>
    </submittedName>
</protein>
<evidence type="ECO:0000313" key="2">
    <source>
        <dbReference type="EMBL" id="OTP71032.1"/>
    </source>
</evidence>
<evidence type="ECO:0000313" key="3">
    <source>
        <dbReference type="Proteomes" id="UP000194546"/>
    </source>
</evidence>
<keyword evidence="1" id="KW-1133">Transmembrane helix</keyword>
<sequence length="37" mass="4003">MLVPVLGFVPILNVLAALILVVYMPPPTIAELFGHED</sequence>
<evidence type="ECO:0000256" key="1">
    <source>
        <dbReference type="SAM" id="Phobius"/>
    </source>
</evidence>
<comment type="caution">
    <text evidence="2">The sequence shown here is derived from an EMBL/GenBank/DDBJ whole genome shotgun (WGS) entry which is preliminary data.</text>
</comment>
<dbReference type="Proteomes" id="UP000194546">
    <property type="component" value="Unassembled WGS sequence"/>
</dbReference>
<name>A0A242MIM3_CABSO</name>
<keyword evidence="1" id="KW-0472">Membrane</keyword>
<keyword evidence="1" id="KW-0812">Transmembrane</keyword>
<accession>A0A242MIM3</accession>
<dbReference type="EMBL" id="NBTY01000129">
    <property type="protein sequence ID" value="OTP71032.1"/>
    <property type="molecule type" value="Genomic_DNA"/>
</dbReference>
<proteinExistence type="predicted"/>
<reference evidence="2 3" key="1">
    <citation type="submission" date="2017-03" db="EMBL/GenBank/DDBJ databases">
        <title>Genome analysis of strain PAMC 26510.</title>
        <authorList>
            <person name="Oh H.-M."/>
            <person name="Yang J.-A."/>
        </authorList>
    </citation>
    <scope>NUCLEOTIDE SEQUENCE [LARGE SCALE GENOMIC DNA]</scope>
    <source>
        <strain evidence="2 3">PAMC 26510</strain>
    </source>
</reference>